<dbReference type="AlphaFoldDB" id="A0A1R1X0C8"/>
<dbReference type="PANTHER" id="PTHR43157">
    <property type="entry name" value="PHOSPHATIDYLINOSITOL-GLYCAN BIOSYNTHESIS CLASS F PROTEIN-RELATED"/>
    <property type="match status" value="1"/>
</dbReference>
<dbReference type="InterPro" id="IPR002347">
    <property type="entry name" value="SDR_fam"/>
</dbReference>
<dbReference type="EMBL" id="LSSM01007490">
    <property type="protein sequence ID" value="OMJ08075.1"/>
    <property type="molecule type" value="Genomic_DNA"/>
</dbReference>
<dbReference type="Pfam" id="PF00106">
    <property type="entry name" value="adh_short"/>
    <property type="match status" value="1"/>
</dbReference>
<dbReference type="PANTHER" id="PTHR43157:SF31">
    <property type="entry name" value="PHOSPHATIDYLINOSITOL-GLYCAN BIOSYNTHESIS CLASS F PROTEIN"/>
    <property type="match status" value="1"/>
</dbReference>
<evidence type="ECO:0000313" key="3">
    <source>
        <dbReference type="Proteomes" id="UP000187429"/>
    </source>
</evidence>
<dbReference type="Gene3D" id="3.40.50.720">
    <property type="entry name" value="NAD(P)-binding Rossmann-like Domain"/>
    <property type="match status" value="1"/>
</dbReference>
<organism evidence="2 3">
    <name type="scientific">Smittium culicis</name>
    <dbReference type="NCBI Taxonomy" id="133412"/>
    <lineage>
        <taxon>Eukaryota</taxon>
        <taxon>Fungi</taxon>
        <taxon>Fungi incertae sedis</taxon>
        <taxon>Zoopagomycota</taxon>
        <taxon>Kickxellomycotina</taxon>
        <taxon>Harpellomycetes</taxon>
        <taxon>Harpellales</taxon>
        <taxon>Legeriomycetaceae</taxon>
        <taxon>Smittium</taxon>
    </lineage>
</organism>
<keyword evidence="3" id="KW-1185">Reference proteome</keyword>
<dbReference type="SUPFAM" id="SSF51735">
    <property type="entry name" value="NAD(P)-binding Rossmann-fold domains"/>
    <property type="match status" value="1"/>
</dbReference>
<sequence length="358" mass="39112">MVGLGSLTNTFLNNALYYCDGNPILMPLFQVTAVSSEMTYSMLSKINIGSSPQSRFDKYVLDYKKAYSQISDSKKIAIVTGANSGIGTITTKALGLAGFHVIMACRSKEQTEDAISKLKLETDLDCFEFMELDLASFASINTFIKNFKKSYDKLHLLVNNAGVMMCPYAKTKDGLEMQFGTNHVGHFILTNGLVDTLKASAPARVVVLSSVAHYGGSYDKEIITDEKLYNKVKNYGTSKLANIMFANELSRRLSGTGVTVNSLHPGSINTNLSRHIDPSASSVFTPVFNVMKDTLLLSPLAGTLTSVMVALSPELEGVTGKYFAHEGEANVLSEALDEAKCKDLWNFTEELIKKHSTK</sequence>
<evidence type="ECO:0000256" key="1">
    <source>
        <dbReference type="ARBA" id="ARBA00023002"/>
    </source>
</evidence>
<evidence type="ECO:0000313" key="2">
    <source>
        <dbReference type="EMBL" id="OMJ08075.1"/>
    </source>
</evidence>
<dbReference type="CDD" id="cd05327">
    <property type="entry name" value="retinol-DH_like_SDR_c_like"/>
    <property type="match status" value="1"/>
</dbReference>
<accession>A0A1R1X0C8</accession>
<dbReference type="PRINTS" id="PR00081">
    <property type="entry name" value="GDHRDH"/>
</dbReference>
<name>A0A1R1X0C8_9FUNG</name>
<dbReference type="InterPro" id="IPR036291">
    <property type="entry name" value="NAD(P)-bd_dom_sf"/>
</dbReference>
<keyword evidence="1" id="KW-0560">Oxidoreductase</keyword>
<comment type="caution">
    <text evidence="2">The sequence shown here is derived from an EMBL/GenBank/DDBJ whole genome shotgun (WGS) entry which is preliminary data.</text>
</comment>
<gene>
    <name evidence="2" type="ORF">AYI69_g11209</name>
</gene>
<dbReference type="Proteomes" id="UP000187429">
    <property type="component" value="Unassembled WGS sequence"/>
</dbReference>
<reference evidence="3" key="1">
    <citation type="submission" date="2017-01" db="EMBL/GenBank/DDBJ databases">
        <authorList>
            <person name="Wang Y."/>
            <person name="White M."/>
            <person name="Kvist S."/>
            <person name="Moncalvo J.-M."/>
        </authorList>
    </citation>
    <scope>NUCLEOTIDE SEQUENCE [LARGE SCALE GENOMIC DNA]</scope>
    <source>
        <strain evidence="3">ID-206-W2</strain>
    </source>
</reference>
<proteinExistence type="predicted"/>
<dbReference type="GO" id="GO:0016491">
    <property type="term" value="F:oxidoreductase activity"/>
    <property type="evidence" value="ECO:0007669"/>
    <property type="project" value="UniProtKB-KW"/>
</dbReference>
<dbReference type="OrthoDB" id="191139at2759"/>
<protein>
    <submittedName>
        <fullName evidence="2">Retinol dehydrogenase 14</fullName>
    </submittedName>
</protein>